<dbReference type="Proteomes" id="UP001214638">
    <property type="component" value="Unassembled WGS sequence"/>
</dbReference>
<sequence>MEIYWERDYVNESLQIVDPPEINMPLFCFLVFLCVFRLILSLILAYYILVLAAVRIEGGTGWEKMSGIECSLNSIPKKIQELQLKLLNAKHLLAMFEATKLRGVTSSSAAASAAISHTVV</sequence>
<organism evidence="2 3">
    <name type="scientific">Babesia duncani</name>
    <dbReference type="NCBI Taxonomy" id="323732"/>
    <lineage>
        <taxon>Eukaryota</taxon>
        <taxon>Sar</taxon>
        <taxon>Alveolata</taxon>
        <taxon>Apicomplexa</taxon>
        <taxon>Aconoidasida</taxon>
        <taxon>Piroplasmida</taxon>
        <taxon>Babesiidae</taxon>
        <taxon>Babesia</taxon>
    </lineage>
</organism>
<protein>
    <submittedName>
        <fullName evidence="2">Uncharacterized protein</fullName>
    </submittedName>
</protein>
<feature type="transmembrane region" description="Helical" evidence="1">
    <location>
        <begin position="24"/>
        <end position="54"/>
    </location>
</feature>
<keyword evidence="1" id="KW-0812">Transmembrane</keyword>
<dbReference type="RefSeq" id="XP_067803510.1">
    <property type="nucleotide sequence ID" value="XM_067946946.1"/>
</dbReference>
<accession>A0AAD9PKU4</accession>
<proteinExistence type="predicted"/>
<gene>
    <name evidence="2" type="ORF">BdWA1_001917</name>
</gene>
<keyword evidence="1" id="KW-0472">Membrane</keyword>
<evidence type="ECO:0000256" key="1">
    <source>
        <dbReference type="SAM" id="Phobius"/>
    </source>
</evidence>
<dbReference type="AlphaFoldDB" id="A0AAD9PKU4"/>
<reference evidence="2" key="1">
    <citation type="journal article" date="2023" name="Nat. Microbiol.">
        <title>Babesia duncani multi-omics identifies virulence factors and drug targets.</title>
        <authorList>
            <person name="Singh P."/>
            <person name="Lonardi S."/>
            <person name="Liang Q."/>
            <person name="Vydyam P."/>
            <person name="Khabirova E."/>
            <person name="Fang T."/>
            <person name="Gihaz S."/>
            <person name="Thekkiniath J."/>
            <person name="Munshi M."/>
            <person name="Abel S."/>
            <person name="Ciampossin L."/>
            <person name="Batugedara G."/>
            <person name="Gupta M."/>
            <person name="Lu X.M."/>
            <person name="Lenz T."/>
            <person name="Chakravarty S."/>
            <person name="Cornillot E."/>
            <person name="Hu Y."/>
            <person name="Ma W."/>
            <person name="Gonzalez L.M."/>
            <person name="Sanchez S."/>
            <person name="Estrada K."/>
            <person name="Sanchez-Flores A."/>
            <person name="Montero E."/>
            <person name="Harb O.S."/>
            <person name="Le Roch K.G."/>
            <person name="Mamoun C.B."/>
        </authorList>
    </citation>
    <scope>NUCLEOTIDE SEQUENCE</scope>
    <source>
        <strain evidence="2">WA1</strain>
    </source>
</reference>
<name>A0AAD9PKU4_9APIC</name>
<evidence type="ECO:0000313" key="2">
    <source>
        <dbReference type="EMBL" id="KAK2196668.1"/>
    </source>
</evidence>
<dbReference type="KEGG" id="bdw:94336215"/>
<dbReference type="EMBL" id="JALLKP010000002">
    <property type="protein sequence ID" value="KAK2196668.1"/>
    <property type="molecule type" value="Genomic_DNA"/>
</dbReference>
<keyword evidence="3" id="KW-1185">Reference proteome</keyword>
<comment type="caution">
    <text evidence="2">The sequence shown here is derived from an EMBL/GenBank/DDBJ whole genome shotgun (WGS) entry which is preliminary data.</text>
</comment>
<evidence type="ECO:0000313" key="3">
    <source>
        <dbReference type="Proteomes" id="UP001214638"/>
    </source>
</evidence>
<dbReference type="GeneID" id="94336215"/>
<keyword evidence="1" id="KW-1133">Transmembrane helix</keyword>